<dbReference type="EMBL" id="BBJM01000026">
    <property type="protein sequence ID" value="GAK48359.1"/>
    <property type="molecule type" value="Genomic_DNA"/>
</dbReference>
<sequence length="217" mass="24951">MKTLIIVSHPEIDNSYTQQFLKRGTELENVTWHELAVNQPIDVEIEQRLLAENDRIIFQFPLYWYSSPASLKNWQDEVLSSHLDLSDKHLGLVISTGLPAEAYQPGGEVGFSLAELTKPFQALAKKFAMNFLPILPIYQFGYQTDREKMAQLINYQRYLTQEPIESLTAKIEWFKSRLAALNSEASTLNLLINELSTEQDRLADLQQTLAMIKMEED</sequence>
<feature type="coiled-coil region" evidence="2">
    <location>
        <begin position="164"/>
        <end position="215"/>
    </location>
</feature>
<dbReference type="Pfam" id="PF02525">
    <property type="entry name" value="Flavodoxin_2"/>
    <property type="match status" value="1"/>
</dbReference>
<keyword evidence="1" id="KW-0560">Oxidoreductase</keyword>
<dbReference type="SUPFAM" id="SSF52218">
    <property type="entry name" value="Flavoproteins"/>
    <property type="match status" value="1"/>
</dbReference>
<keyword evidence="2" id="KW-0175">Coiled coil</keyword>
<keyword evidence="5" id="KW-1185">Reference proteome</keyword>
<dbReference type="InterPro" id="IPR003680">
    <property type="entry name" value="Flavodoxin_fold"/>
</dbReference>
<dbReference type="InterPro" id="IPR046980">
    <property type="entry name" value="KefG/KefF"/>
</dbReference>
<dbReference type="GO" id="GO:0009055">
    <property type="term" value="F:electron transfer activity"/>
    <property type="evidence" value="ECO:0007669"/>
    <property type="project" value="TreeGrafter"/>
</dbReference>
<feature type="domain" description="Flavodoxin-like fold" evidence="3">
    <location>
        <begin position="1"/>
        <end position="151"/>
    </location>
</feature>
<evidence type="ECO:0000256" key="1">
    <source>
        <dbReference type="ARBA" id="ARBA00023002"/>
    </source>
</evidence>
<organism evidence="4 5">
    <name type="scientific">Secundilactobacillus oryzae JCM 18671</name>
    <dbReference type="NCBI Taxonomy" id="1291743"/>
    <lineage>
        <taxon>Bacteria</taxon>
        <taxon>Bacillati</taxon>
        <taxon>Bacillota</taxon>
        <taxon>Bacilli</taxon>
        <taxon>Lactobacillales</taxon>
        <taxon>Lactobacillaceae</taxon>
        <taxon>Secundilactobacillus</taxon>
    </lineage>
</organism>
<protein>
    <submittedName>
        <fullName evidence="4">Putative NAD(P)H--quinone oxidoreductase</fullName>
    </submittedName>
</protein>
<evidence type="ECO:0000313" key="5">
    <source>
        <dbReference type="Proteomes" id="UP000028700"/>
    </source>
</evidence>
<evidence type="ECO:0000259" key="3">
    <source>
        <dbReference type="Pfam" id="PF02525"/>
    </source>
</evidence>
<dbReference type="AlphaFoldDB" id="A0A081BJZ1"/>
<proteinExistence type="predicted"/>
<dbReference type="PANTHER" id="PTHR47307">
    <property type="entry name" value="GLUTATHIONE-REGULATED POTASSIUM-EFFLUX SYSTEM ANCILLARY PROTEIN KEFG"/>
    <property type="match status" value="1"/>
</dbReference>
<dbReference type="Proteomes" id="UP000028700">
    <property type="component" value="Unassembled WGS sequence"/>
</dbReference>
<evidence type="ECO:0000256" key="2">
    <source>
        <dbReference type="SAM" id="Coils"/>
    </source>
</evidence>
<reference evidence="4" key="1">
    <citation type="journal article" date="2014" name="Genome Announc.">
        <title>Draft Genome Sequence of Lactobacillus oryzae Strain SG293T.</title>
        <authorList>
            <person name="Tanizawa Y."/>
            <person name="Fujisawa T."/>
            <person name="Mochizuki T."/>
            <person name="Kaminuma E."/>
            <person name="Nakamura Y."/>
            <person name="Tohno M."/>
        </authorList>
    </citation>
    <scope>NUCLEOTIDE SEQUENCE [LARGE SCALE GENOMIC DNA]</scope>
    <source>
        <strain evidence="4">SG293</strain>
    </source>
</reference>
<dbReference type="OrthoDB" id="9798454at2"/>
<comment type="caution">
    <text evidence="4">The sequence shown here is derived from an EMBL/GenBank/DDBJ whole genome shotgun (WGS) entry which is preliminary data.</text>
</comment>
<accession>A0A081BJZ1</accession>
<dbReference type="eggNOG" id="COG2249">
    <property type="taxonomic scope" value="Bacteria"/>
</dbReference>
<evidence type="ECO:0000313" key="4">
    <source>
        <dbReference type="EMBL" id="GAK48359.1"/>
    </source>
</evidence>
<name>A0A081BJZ1_9LACO</name>
<gene>
    <name evidence="4" type="ORF">LOSG293_260220</name>
</gene>
<dbReference type="RefSeq" id="WP_034528782.1">
    <property type="nucleotide sequence ID" value="NZ_BBJM01000026.1"/>
</dbReference>
<dbReference type="InterPro" id="IPR029039">
    <property type="entry name" value="Flavoprotein-like_sf"/>
</dbReference>
<dbReference type="GO" id="GO:0010181">
    <property type="term" value="F:FMN binding"/>
    <property type="evidence" value="ECO:0007669"/>
    <property type="project" value="TreeGrafter"/>
</dbReference>
<dbReference type="Gene3D" id="3.40.50.360">
    <property type="match status" value="1"/>
</dbReference>
<dbReference type="GO" id="GO:0003955">
    <property type="term" value="F:NAD(P)H dehydrogenase (quinone) activity"/>
    <property type="evidence" value="ECO:0007669"/>
    <property type="project" value="TreeGrafter"/>
</dbReference>
<dbReference type="STRING" id="1291743.LOSG293_260220"/>
<dbReference type="PANTHER" id="PTHR47307:SF1">
    <property type="entry name" value="GLUTATHIONE-REGULATED POTASSIUM-EFFLUX SYSTEM ANCILLARY PROTEIN KEFG"/>
    <property type="match status" value="1"/>
</dbReference>